<dbReference type="InterPro" id="IPR036236">
    <property type="entry name" value="Znf_C2H2_sf"/>
</dbReference>
<accession>A0A267DQ80</accession>
<gene>
    <name evidence="7" type="ORF">BOX15_Mlig001326g1</name>
</gene>
<feature type="domain" description="C2H2-type" evidence="6">
    <location>
        <begin position="172"/>
        <end position="199"/>
    </location>
</feature>
<dbReference type="FunFam" id="3.30.160.60:FF:001397">
    <property type="entry name" value="Datilografo, isoform A"/>
    <property type="match status" value="1"/>
</dbReference>
<dbReference type="PROSITE" id="PS00028">
    <property type="entry name" value="ZINC_FINGER_C2H2_1"/>
    <property type="match status" value="2"/>
</dbReference>
<dbReference type="SUPFAM" id="SSF57667">
    <property type="entry name" value="beta-beta-alpha zinc fingers"/>
    <property type="match status" value="1"/>
</dbReference>
<dbReference type="GO" id="GO:0000981">
    <property type="term" value="F:DNA-binding transcription factor activity, RNA polymerase II-specific"/>
    <property type="evidence" value="ECO:0007669"/>
    <property type="project" value="TreeGrafter"/>
</dbReference>
<dbReference type="AlphaFoldDB" id="A0A267DQ80"/>
<evidence type="ECO:0000256" key="1">
    <source>
        <dbReference type="ARBA" id="ARBA00022723"/>
    </source>
</evidence>
<sequence>MRRKPVISLRGPVPRPPPSPPSPLEEQPQDQQQQPPSRSISLLPRHYEAKKDTEAKFDIRHSSLLLLRGGDNELKDIDQEDEDDDEADIDTGAGGGGCSLAPLDLSIKDGAAGKGFASPQPEPLRPSPSAVGASGASAAATRLACTACDREFFDRSTLNRHVRTVHSGCKPHRCELCGKGFARADYLRKHYTTHAAGQGLTAQPAIQLTPPPPPPPLHSPAVAHQQPQHRQQQQQPPPPPPLSPEVANALKAIWLQHKLLTAGPSAPQL</sequence>
<keyword evidence="1" id="KW-0479">Metal-binding</keyword>
<keyword evidence="3" id="KW-0862">Zinc</keyword>
<dbReference type="PANTHER" id="PTHR23235">
    <property type="entry name" value="KRUEPPEL-LIKE TRANSCRIPTION FACTOR"/>
    <property type="match status" value="1"/>
</dbReference>
<dbReference type="InterPro" id="IPR013087">
    <property type="entry name" value="Znf_C2H2_type"/>
</dbReference>
<feature type="compositionally biased region" description="Acidic residues" evidence="5">
    <location>
        <begin position="78"/>
        <end position="89"/>
    </location>
</feature>
<dbReference type="Proteomes" id="UP000215902">
    <property type="component" value="Unassembled WGS sequence"/>
</dbReference>
<keyword evidence="2 4" id="KW-0863">Zinc-finger</keyword>
<keyword evidence="8" id="KW-1185">Reference proteome</keyword>
<protein>
    <recommendedName>
        <fullName evidence="6">C2H2-type domain-containing protein</fullName>
    </recommendedName>
</protein>
<feature type="compositionally biased region" description="Low complexity" evidence="5">
    <location>
        <begin position="224"/>
        <end position="234"/>
    </location>
</feature>
<dbReference type="SMART" id="SM00355">
    <property type="entry name" value="ZnF_C2H2"/>
    <property type="match status" value="2"/>
</dbReference>
<dbReference type="STRING" id="282301.A0A267DQ80"/>
<dbReference type="Pfam" id="PF00096">
    <property type="entry name" value="zf-C2H2"/>
    <property type="match status" value="2"/>
</dbReference>
<dbReference type="PANTHER" id="PTHR23235:SF120">
    <property type="entry name" value="KRUPPEL-LIKE FACTOR 15"/>
    <property type="match status" value="1"/>
</dbReference>
<evidence type="ECO:0000313" key="8">
    <source>
        <dbReference type="Proteomes" id="UP000215902"/>
    </source>
</evidence>
<dbReference type="PROSITE" id="PS50157">
    <property type="entry name" value="ZINC_FINGER_C2H2_2"/>
    <property type="match status" value="2"/>
</dbReference>
<evidence type="ECO:0000259" key="6">
    <source>
        <dbReference type="PROSITE" id="PS50157"/>
    </source>
</evidence>
<feature type="compositionally biased region" description="Pro residues" evidence="5">
    <location>
        <begin position="209"/>
        <end position="218"/>
    </location>
</feature>
<feature type="region of interest" description="Disordered" evidence="5">
    <location>
        <begin position="1"/>
        <end position="42"/>
    </location>
</feature>
<name>A0A267DQ80_9PLAT</name>
<feature type="region of interest" description="Disordered" evidence="5">
    <location>
        <begin position="68"/>
        <end position="95"/>
    </location>
</feature>
<comment type="caution">
    <text evidence="7">The sequence shown here is derived from an EMBL/GenBank/DDBJ whole genome shotgun (WGS) entry which is preliminary data.</text>
</comment>
<evidence type="ECO:0000256" key="3">
    <source>
        <dbReference type="ARBA" id="ARBA00022833"/>
    </source>
</evidence>
<dbReference type="GO" id="GO:0000978">
    <property type="term" value="F:RNA polymerase II cis-regulatory region sequence-specific DNA binding"/>
    <property type="evidence" value="ECO:0007669"/>
    <property type="project" value="TreeGrafter"/>
</dbReference>
<evidence type="ECO:0000313" key="7">
    <source>
        <dbReference type="EMBL" id="PAA51461.1"/>
    </source>
</evidence>
<dbReference type="GO" id="GO:0008270">
    <property type="term" value="F:zinc ion binding"/>
    <property type="evidence" value="ECO:0007669"/>
    <property type="project" value="UniProtKB-KW"/>
</dbReference>
<dbReference type="Gene3D" id="3.30.160.60">
    <property type="entry name" value="Classic Zinc Finger"/>
    <property type="match status" value="2"/>
</dbReference>
<evidence type="ECO:0000256" key="4">
    <source>
        <dbReference type="PROSITE-ProRule" id="PRU00042"/>
    </source>
</evidence>
<organism evidence="7 8">
    <name type="scientific">Macrostomum lignano</name>
    <dbReference type="NCBI Taxonomy" id="282301"/>
    <lineage>
        <taxon>Eukaryota</taxon>
        <taxon>Metazoa</taxon>
        <taxon>Spiralia</taxon>
        <taxon>Lophotrochozoa</taxon>
        <taxon>Platyhelminthes</taxon>
        <taxon>Rhabditophora</taxon>
        <taxon>Macrostomorpha</taxon>
        <taxon>Macrostomida</taxon>
        <taxon>Macrostomidae</taxon>
        <taxon>Macrostomum</taxon>
    </lineage>
</organism>
<feature type="compositionally biased region" description="Pro residues" evidence="5">
    <location>
        <begin position="13"/>
        <end position="23"/>
    </location>
</feature>
<feature type="region of interest" description="Disordered" evidence="5">
    <location>
        <begin position="204"/>
        <end position="248"/>
    </location>
</feature>
<evidence type="ECO:0000256" key="5">
    <source>
        <dbReference type="SAM" id="MobiDB-lite"/>
    </source>
</evidence>
<feature type="domain" description="C2H2-type" evidence="6">
    <location>
        <begin position="143"/>
        <end position="171"/>
    </location>
</feature>
<evidence type="ECO:0000256" key="2">
    <source>
        <dbReference type="ARBA" id="ARBA00022771"/>
    </source>
</evidence>
<feature type="compositionally biased region" description="Low complexity" evidence="5">
    <location>
        <begin position="24"/>
        <end position="42"/>
    </location>
</feature>
<reference evidence="7 8" key="1">
    <citation type="submission" date="2017-06" db="EMBL/GenBank/DDBJ databases">
        <title>A platform for efficient transgenesis in Macrostomum lignano, a flatworm model organism for stem cell research.</title>
        <authorList>
            <person name="Berezikov E."/>
        </authorList>
    </citation>
    <scope>NUCLEOTIDE SEQUENCE [LARGE SCALE GENOMIC DNA]</scope>
    <source>
        <strain evidence="7">DV1</strain>
        <tissue evidence="7">Whole organism</tissue>
    </source>
</reference>
<dbReference type="OrthoDB" id="40579at2759"/>
<proteinExistence type="predicted"/>
<dbReference type="EMBL" id="NIVC01003425">
    <property type="protein sequence ID" value="PAA51461.1"/>
    <property type="molecule type" value="Genomic_DNA"/>
</dbReference>